<dbReference type="InterPro" id="IPR013154">
    <property type="entry name" value="ADH-like_N"/>
</dbReference>
<dbReference type="InterPro" id="IPR013149">
    <property type="entry name" value="ADH-like_C"/>
</dbReference>
<dbReference type="Gene3D" id="3.40.50.720">
    <property type="entry name" value="NAD(P)-binding Rossmann-like Domain"/>
    <property type="match status" value="1"/>
</dbReference>
<dbReference type="SMART" id="SM00829">
    <property type="entry name" value="PKS_ER"/>
    <property type="match status" value="1"/>
</dbReference>
<dbReference type="Proteomes" id="UP000799750">
    <property type="component" value="Unassembled WGS sequence"/>
</dbReference>
<dbReference type="InterPro" id="IPR011032">
    <property type="entry name" value="GroES-like_sf"/>
</dbReference>
<comment type="similarity">
    <text evidence="1">Belongs to the zinc-containing alcohol dehydrogenase family.</text>
</comment>
<dbReference type="InterPro" id="IPR047122">
    <property type="entry name" value="Trans-enoyl_RdTase-like"/>
</dbReference>
<dbReference type="PANTHER" id="PTHR45348:SF2">
    <property type="entry name" value="ZINC-TYPE ALCOHOL DEHYDROGENASE-LIKE PROTEIN C2E1P3.01"/>
    <property type="match status" value="1"/>
</dbReference>
<dbReference type="EMBL" id="MU004192">
    <property type="protein sequence ID" value="KAF2493252.1"/>
    <property type="molecule type" value="Genomic_DNA"/>
</dbReference>
<dbReference type="InterPro" id="IPR036291">
    <property type="entry name" value="NAD(P)-bd_dom_sf"/>
</dbReference>
<evidence type="ECO:0000256" key="3">
    <source>
        <dbReference type="ARBA" id="ARBA00023002"/>
    </source>
</evidence>
<evidence type="ECO:0000313" key="6">
    <source>
        <dbReference type="Proteomes" id="UP000799750"/>
    </source>
</evidence>
<dbReference type="Pfam" id="PF08240">
    <property type="entry name" value="ADH_N"/>
    <property type="match status" value="1"/>
</dbReference>
<evidence type="ECO:0000259" key="4">
    <source>
        <dbReference type="SMART" id="SM00829"/>
    </source>
</evidence>
<feature type="domain" description="Enoyl reductase (ER)" evidence="4">
    <location>
        <begin position="12"/>
        <end position="334"/>
    </location>
</feature>
<dbReference type="OrthoDB" id="48317at2759"/>
<organism evidence="5 6">
    <name type="scientific">Lophium mytilinum</name>
    <dbReference type="NCBI Taxonomy" id="390894"/>
    <lineage>
        <taxon>Eukaryota</taxon>
        <taxon>Fungi</taxon>
        <taxon>Dikarya</taxon>
        <taxon>Ascomycota</taxon>
        <taxon>Pezizomycotina</taxon>
        <taxon>Dothideomycetes</taxon>
        <taxon>Pleosporomycetidae</taxon>
        <taxon>Mytilinidiales</taxon>
        <taxon>Mytilinidiaceae</taxon>
        <taxon>Lophium</taxon>
    </lineage>
</organism>
<name>A0A6A6QLW7_9PEZI</name>
<comment type="subunit">
    <text evidence="2">Monomer.</text>
</comment>
<dbReference type="GO" id="GO:0016651">
    <property type="term" value="F:oxidoreductase activity, acting on NAD(P)H"/>
    <property type="evidence" value="ECO:0007669"/>
    <property type="project" value="InterPro"/>
</dbReference>
<keyword evidence="6" id="KW-1185">Reference proteome</keyword>
<dbReference type="PANTHER" id="PTHR45348">
    <property type="entry name" value="HYPOTHETICAL OXIDOREDUCTASE (EUROFUNG)"/>
    <property type="match status" value="1"/>
</dbReference>
<dbReference type="CDD" id="cd08249">
    <property type="entry name" value="enoyl_reductase_like"/>
    <property type="match status" value="1"/>
</dbReference>
<dbReference type="SUPFAM" id="SSF50129">
    <property type="entry name" value="GroES-like"/>
    <property type="match status" value="1"/>
</dbReference>
<dbReference type="AlphaFoldDB" id="A0A6A6QLW7"/>
<evidence type="ECO:0000313" key="5">
    <source>
        <dbReference type="EMBL" id="KAF2493252.1"/>
    </source>
</evidence>
<evidence type="ECO:0000256" key="1">
    <source>
        <dbReference type="ARBA" id="ARBA00008072"/>
    </source>
</evidence>
<keyword evidence="3" id="KW-0560">Oxidoreductase</keyword>
<dbReference type="InterPro" id="IPR020843">
    <property type="entry name" value="ER"/>
</dbReference>
<evidence type="ECO:0000256" key="2">
    <source>
        <dbReference type="ARBA" id="ARBA00011245"/>
    </source>
</evidence>
<protein>
    <submittedName>
        <fullName evidence="5">GroES-like protein</fullName>
    </submittedName>
</protein>
<gene>
    <name evidence="5" type="ORF">BU16DRAFT_513046</name>
</gene>
<dbReference type="Gene3D" id="3.90.180.10">
    <property type="entry name" value="Medium-chain alcohol dehydrogenases, catalytic domain"/>
    <property type="match status" value="1"/>
</dbReference>
<dbReference type="SUPFAM" id="SSF51735">
    <property type="entry name" value="NAD(P)-binding Rossmann-fold domains"/>
    <property type="match status" value="1"/>
</dbReference>
<sequence>MSNQAAWIPSKGARLEVKESPLTKPAPGEVLIKNHVIALNPIDNKIQDLGIVVQTYPFVLGFEVAGEVVEVGEGVTRFKKGDRVVGLAVALRNQNVAHAAYQLFTICIERATAHIPDGIPYANAAVLPIGLATAAAGIYEPNYLAQPAPGQSVGDASSAKKSILIWGGSSVVGISAIQLAAASGWTIVSTASPKNHELVRSLGATHVFDYSDPDVVAKILKAVEGTTLIGVYDAISDPTTSVKSAEVVHASGGGKLIATTSGGYERSGAVLLGDVARTEPPVWIGVWREFLEERLKDGKFKAKPEPIIVEGGLEKIQEALDLLKKGVSAAKVVVKL</sequence>
<accession>A0A6A6QLW7</accession>
<proteinExistence type="inferred from homology"/>
<reference evidence="5" key="1">
    <citation type="journal article" date="2020" name="Stud. Mycol.">
        <title>101 Dothideomycetes genomes: a test case for predicting lifestyles and emergence of pathogens.</title>
        <authorList>
            <person name="Haridas S."/>
            <person name="Albert R."/>
            <person name="Binder M."/>
            <person name="Bloem J."/>
            <person name="Labutti K."/>
            <person name="Salamov A."/>
            <person name="Andreopoulos B."/>
            <person name="Baker S."/>
            <person name="Barry K."/>
            <person name="Bills G."/>
            <person name="Bluhm B."/>
            <person name="Cannon C."/>
            <person name="Castanera R."/>
            <person name="Culley D."/>
            <person name="Daum C."/>
            <person name="Ezra D."/>
            <person name="Gonzalez J."/>
            <person name="Henrissat B."/>
            <person name="Kuo A."/>
            <person name="Liang C."/>
            <person name="Lipzen A."/>
            <person name="Lutzoni F."/>
            <person name="Magnuson J."/>
            <person name="Mondo S."/>
            <person name="Nolan M."/>
            <person name="Ohm R."/>
            <person name="Pangilinan J."/>
            <person name="Park H.-J."/>
            <person name="Ramirez L."/>
            <person name="Alfaro M."/>
            <person name="Sun H."/>
            <person name="Tritt A."/>
            <person name="Yoshinaga Y."/>
            <person name="Zwiers L.-H."/>
            <person name="Turgeon B."/>
            <person name="Goodwin S."/>
            <person name="Spatafora J."/>
            <person name="Crous P."/>
            <person name="Grigoriev I."/>
        </authorList>
    </citation>
    <scope>NUCLEOTIDE SEQUENCE</scope>
    <source>
        <strain evidence="5">CBS 269.34</strain>
    </source>
</reference>
<dbReference type="Pfam" id="PF00107">
    <property type="entry name" value="ADH_zinc_N"/>
    <property type="match status" value="1"/>
</dbReference>